<evidence type="ECO:0000259" key="2">
    <source>
        <dbReference type="Pfam" id="PF05419"/>
    </source>
</evidence>
<organism evidence="4 5">
    <name type="scientific">Streptomyces hainanensis</name>
    <dbReference type="NCBI Taxonomy" id="402648"/>
    <lineage>
        <taxon>Bacteria</taxon>
        <taxon>Bacillati</taxon>
        <taxon>Actinomycetota</taxon>
        <taxon>Actinomycetes</taxon>
        <taxon>Kitasatosporales</taxon>
        <taxon>Streptomycetaceae</taxon>
        <taxon>Streptomyces</taxon>
    </lineage>
</organism>
<dbReference type="Proteomes" id="UP000295345">
    <property type="component" value="Unassembled WGS sequence"/>
</dbReference>
<evidence type="ECO:0000256" key="1">
    <source>
        <dbReference type="SAM" id="MobiDB-lite"/>
    </source>
</evidence>
<evidence type="ECO:0000259" key="3">
    <source>
        <dbReference type="Pfam" id="PF13676"/>
    </source>
</evidence>
<dbReference type="EMBL" id="SMKI01000465">
    <property type="protein sequence ID" value="TDC65986.1"/>
    <property type="molecule type" value="Genomic_DNA"/>
</dbReference>
<dbReference type="Pfam" id="PF05419">
    <property type="entry name" value="GUN4"/>
    <property type="match status" value="1"/>
</dbReference>
<dbReference type="AlphaFoldDB" id="A0A4R4SSB5"/>
<keyword evidence="5" id="KW-1185">Reference proteome</keyword>
<feature type="domain" description="GUN4-like" evidence="2">
    <location>
        <begin position="300"/>
        <end position="406"/>
    </location>
</feature>
<feature type="domain" description="TIR" evidence="3">
    <location>
        <begin position="2"/>
        <end position="96"/>
    </location>
</feature>
<feature type="domain" description="TIR" evidence="3">
    <location>
        <begin position="149"/>
        <end position="253"/>
    </location>
</feature>
<dbReference type="InterPro" id="IPR008629">
    <property type="entry name" value="GUN4-like"/>
</dbReference>
<accession>A0A4R4SSB5</accession>
<evidence type="ECO:0000313" key="4">
    <source>
        <dbReference type="EMBL" id="TDC65986.1"/>
    </source>
</evidence>
<dbReference type="InterPro" id="IPR035897">
    <property type="entry name" value="Toll_tir_struct_dom_sf"/>
</dbReference>
<reference evidence="4 5" key="1">
    <citation type="submission" date="2019-03" db="EMBL/GenBank/DDBJ databases">
        <title>Draft genome sequences of novel Actinobacteria.</title>
        <authorList>
            <person name="Sahin N."/>
            <person name="Ay H."/>
            <person name="Saygin H."/>
        </authorList>
    </citation>
    <scope>NUCLEOTIDE SEQUENCE [LARGE SCALE GENOMIC DNA]</scope>
    <source>
        <strain evidence="4 5">DSM 41900</strain>
    </source>
</reference>
<dbReference type="OrthoDB" id="4961576at2"/>
<gene>
    <name evidence="4" type="ORF">E1283_30185</name>
</gene>
<sequence>MAGRLGAHGVRVLHDRCTLRPGQVVVHAVEEAIRQATTGIQVLSPAARDEPWLWQEYAALLHASVERGLRLIPVLHGEVELPPFAATRVPMDFRALDAGRLEAKVAELARLLLDGEPGGTPGPSPEVLDATRAAHRRPPAAPTEPNLVVCYARSDTDYGERLASHLRAHELAVWTIGRLTWGDDYLWRIREQLRHALAVIVLMSTAAQDSADLTREILEGQRHGREFFPVLLEGDRHHLLASSWYFDARGGALPGDAELRLLRRLAGADEGPPPPPPAPPPPGPRPPRPGPAPGGEPTARLRQFLAEREFAHADLLTTSLLLAAAGRQESGWLRRRDGERLPAALLTEIDAAWSAASGGRHGFRAQRGRAGLTGRGRHADFLELSAAYGWRGSPDETVPRYAEFATRGGPGFYPTLRNPQCEQYLDWYDQWTETALAVHARLREWEGEAA</sequence>
<dbReference type="InterPro" id="IPR000157">
    <property type="entry name" value="TIR_dom"/>
</dbReference>
<feature type="compositionally biased region" description="Pro residues" evidence="1">
    <location>
        <begin position="271"/>
        <end position="294"/>
    </location>
</feature>
<comment type="caution">
    <text evidence="4">The sequence shown here is derived from an EMBL/GenBank/DDBJ whole genome shotgun (WGS) entry which is preliminary data.</text>
</comment>
<name>A0A4R4SSB5_9ACTN</name>
<dbReference type="Gene3D" id="3.40.50.10140">
    <property type="entry name" value="Toll/interleukin-1 receptor homology (TIR) domain"/>
    <property type="match status" value="2"/>
</dbReference>
<dbReference type="Gene3D" id="1.25.40.620">
    <property type="match status" value="1"/>
</dbReference>
<dbReference type="Pfam" id="PF13676">
    <property type="entry name" value="TIR_2"/>
    <property type="match status" value="2"/>
</dbReference>
<dbReference type="SUPFAM" id="SSF140869">
    <property type="entry name" value="GUN4-like"/>
    <property type="match status" value="1"/>
</dbReference>
<dbReference type="InterPro" id="IPR037215">
    <property type="entry name" value="GUN4-like_sf"/>
</dbReference>
<dbReference type="GO" id="GO:0007165">
    <property type="term" value="P:signal transduction"/>
    <property type="evidence" value="ECO:0007669"/>
    <property type="project" value="InterPro"/>
</dbReference>
<feature type="region of interest" description="Disordered" evidence="1">
    <location>
        <begin position="266"/>
        <end position="298"/>
    </location>
</feature>
<dbReference type="SUPFAM" id="SSF52200">
    <property type="entry name" value="Toll/Interleukin receptor TIR domain"/>
    <property type="match status" value="2"/>
</dbReference>
<evidence type="ECO:0000313" key="5">
    <source>
        <dbReference type="Proteomes" id="UP000295345"/>
    </source>
</evidence>
<dbReference type="RefSeq" id="WP_132821352.1">
    <property type="nucleotide sequence ID" value="NZ_SMKI01000465.1"/>
</dbReference>
<proteinExistence type="predicted"/>
<protein>
    <submittedName>
        <fullName evidence="4">TIR domain-containing protein</fullName>
    </submittedName>
</protein>